<dbReference type="RefSeq" id="YP_009015043.1">
    <property type="nucleotide sequence ID" value="NC_023717.1"/>
</dbReference>
<evidence type="ECO:0000313" key="2">
    <source>
        <dbReference type="Proteomes" id="UP000011829"/>
    </source>
</evidence>
<dbReference type="OrthoDB" id="29093at10239"/>
<name>M1F3I2_9CAUD</name>
<gene>
    <name evidence="1" type="ORF">CR9_081</name>
</gene>
<dbReference type="EMBL" id="JQ691611">
    <property type="protein sequence ID" value="AFH20965.1"/>
    <property type="molecule type" value="Genomic_DNA"/>
</dbReference>
<organism evidence="1 2">
    <name type="scientific">Cronobacter phage CR9</name>
    <dbReference type="NCBI Taxonomy" id="1162290"/>
    <lineage>
        <taxon>Viruses</taxon>
        <taxon>Duplodnaviria</taxon>
        <taxon>Heunggongvirae</taxon>
        <taxon>Uroviricota</taxon>
        <taxon>Caudoviricetes</taxon>
        <taxon>Vequintavirinae</taxon>
        <taxon>Certrevirus</taxon>
        <taxon>Certrevirus CR9</taxon>
    </lineage>
</organism>
<dbReference type="GeneID" id="18562923"/>
<reference evidence="1 2" key="1">
    <citation type="submission" date="2012-02" db="EMBL/GenBank/DDBJ databases">
        <title>Complete Genome Sequence of Cronobacter sakazakii Bacteriophage CR9.</title>
        <authorList>
            <person name="Shin H."/>
            <person name="Lee J.-H."/>
            <person name="Kim Y."/>
            <person name="Ryu S."/>
        </authorList>
    </citation>
    <scope>NUCLEOTIDE SEQUENCE [LARGE SCALE GENOMIC DNA]</scope>
</reference>
<dbReference type="Proteomes" id="UP000011829">
    <property type="component" value="Segment"/>
</dbReference>
<evidence type="ECO:0000313" key="1">
    <source>
        <dbReference type="EMBL" id="AFH20965.1"/>
    </source>
</evidence>
<protein>
    <submittedName>
        <fullName evidence="1">Uncharacterized protein</fullName>
    </submittedName>
</protein>
<sequence length="60" mass="7015">MSVVVEGREWKEYSIEWYDVEGRKFSFNISAISKEHASYILEEIKNTARLGDEVVGKYRA</sequence>
<proteinExistence type="predicted"/>
<accession>M1F3I2</accession>
<keyword evidence="2" id="KW-1185">Reference proteome</keyword>
<dbReference type="KEGG" id="vg:18562923"/>